<reference evidence="2 3" key="1">
    <citation type="submission" date="2023-04" db="EMBL/GenBank/DDBJ databases">
        <title>Genomic diversity of scab-causing Streptomyces spp. in the province of Quebec, Canada.</title>
        <authorList>
            <person name="Biessy A."/>
            <person name="Cadieux M."/>
            <person name="Ciotola M."/>
            <person name="Filion M."/>
        </authorList>
    </citation>
    <scope>NUCLEOTIDE SEQUENCE [LARGE SCALE GENOMIC DNA]</scope>
    <source>
        <strain evidence="2 3">B21-103</strain>
    </source>
</reference>
<dbReference type="RefSeq" id="WP_334558764.1">
    <property type="nucleotide sequence ID" value="NZ_JARUMK010000002.1"/>
</dbReference>
<comment type="caution">
    <text evidence="2">The sequence shown here is derived from an EMBL/GenBank/DDBJ whole genome shotgun (WGS) entry which is preliminary data.</text>
</comment>
<accession>A0ABU8ADF4</accession>
<dbReference type="Proteomes" id="UP001382181">
    <property type="component" value="Unassembled WGS sequence"/>
</dbReference>
<evidence type="ECO:0000313" key="3">
    <source>
        <dbReference type="Proteomes" id="UP001382181"/>
    </source>
</evidence>
<name>A0ABU8ADF4_9ACTN</name>
<organism evidence="2 3">
    <name type="scientific">Streptomyces silvae</name>
    <dbReference type="NCBI Taxonomy" id="2803812"/>
    <lineage>
        <taxon>Bacteria</taxon>
        <taxon>Bacillati</taxon>
        <taxon>Actinomycetota</taxon>
        <taxon>Actinomycetes</taxon>
        <taxon>Kitasatosporales</taxon>
        <taxon>Streptomycetaceae</taxon>
        <taxon>Streptomyces</taxon>
    </lineage>
</organism>
<keyword evidence="3" id="KW-1185">Reference proteome</keyword>
<feature type="region of interest" description="Disordered" evidence="1">
    <location>
        <begin position="483"/>
        <end position="521"/>
    </location>
</feature>
<dbReference type="EMBL" id="JARUMK010000002">
    <property type="protein sequence ID" value="MEH0564417.1"/>
    <property type="molecule type" value="Genomic_DNA"/>
</dbReference>
<evidence type="ECO:0000313" key="2">
    <source>
        <dbReference type="EMBL" id="MEH0564417.1"/>
    </source>
</evidence>
<proteinExistence type="predicted"/>
<feature type="compositionally biased region" description="Low complexity" evidence="1">
    <location>
        <begin position="504"/>
        <end position="514"/>
    </location>
</feature>
<evidence type="ECO:0000256" key="1">
    <source>
        <dbReference type="SAM" id="MobiDB-lite"/>
    </source>
</evidence>
<gene>
    <name evidence="2" type="ORF">QBA37_35185</name>
</gene>
<sequence>MATLDELFDTAQDRLRTAAAAPSSDRAASARQLDQFLSALTESLGLGDKAVRQSAVTKDLLYQLGRAGDAALAAQRTLPPPGAGPTESHLPDALVALHAVRDVIESHRGPDRVPLSAYAYALSTGPAHHYLTRRCSELAWGAAQVASGLARDTLDPSAAAAFGDARQFLSEAALFGREGTRDADPAIGALSPTLPVSPVQADPADRTQDVPANLAEDCDRLSRAAFETLHHRSDHRMSGSDLQQLARWTAMQRLLAGRVLLRVAEELPDEAAAALRESAGALRGSAQAWQKAATAWHRVVDIADPRAHPKLPAPSYEIVRRGEVVRLPQVVPHPATVIAQTAAVRVGQLLYGPQWRPEAATRPDPRGGSEILADARGTGGLASALYRLPAAGWQLALAAPQAVSLARGGLVTDVLERQAPTGRRNHRFRPIHSQQLEALAHPYKAVLPMEQASAKSLLDMAQQAGTPVPRALLDARAHRRLAAGAGWGQADRRSAVGPDRPGLRVQQPQPQVRAQARRRAL</sequence>
<protein>
    <submittedName>
        <fullName evidence="2">Uncharacterized protein</fullName>
    </submittedName>
</protein>